<dbReference type="InterPro" id="IPR032675">
    <property type="entry name" value="LRR_dom_sf"/>
</dbReference>
<dbReference type="AlphaFoldDB" id="A0AAX6H881"/>
<dbReference type="InterPro" id="IPR013210">
    <property type="entry name" value="LRR_N_plant-typ"/>
</dbReference>
<gene>
    <name evidence="15" type="ORF">M6B38_325370</name>
</gene>
<feature type="domain" description="Disease resistance R13L4/SHOC-2-like LRR" evidence="14">
    <location>
        <begin position="308"/>
        <end position="488"/>
    </location>
</feature>
<dbReference type="PANTHER" id="PTHR48063:SF112">
    <property type="entry name" value="RECEPTOR LIKE PROTEIN 30-LIKE"/>
    <property type="match status" value="1"/>
</dbReference>
<reference evidence="15" key="1">
    <citation type="journal article" date="2023" name="GigaByte">
        <title>Genome assembly of the bearded iris, Iris pallida Lam.</title>
        <authorList>
            <person name="Bruccoleri R.E."/>
            <person name="Oakeley E.J."/>
            <person name="Faust A.M.E."/>
            <person name="Altorfer M."/>
            <person name="Dessus-Babus S."/>
            <person name="Burckhardt D."/>
            <person name="Oertli M."/>
            <person name="Naumann U."/>
            <person name="Petersen F."/>
            <person name="Wong J."/>
        </authorList>
    </citation>
    <scope>NUCLEOTIDE SEQUENCE</scope>
    <source>
        <strain evidence="15">GSM-AAB239-AS_SAM_17_03QT</strain>
    </source>
</reference>
<evidence type="ECO:0000256" key="9">
    <source>
        <dbReference type="ARBA" id="ARBA00023136"/>
    </source>
</evidence>
<dbReference type="InterPro" id="IPR055414">
    <property type="entry name" value="LRR_R13L4/SHOC2-like"/>
</dbReference>
<dbReference type="Pfam" id="PF00560">
    <property type="entry name" value="LRR_1"/>
    <property type="match status" value="7"/>
</dbReference>
<sequence length="996" mass="110229">MPIIMCSKPSPIIFAILFLALLCNGASTVAGCDEGERNALVDFKRGLLDHTGRLSSWTGSDCCNWQGVACSNRTGHVVRLDLRNPHPFSDNKWSMGGELRPSLLGLKKLRHLDLSMNYFGGRPIPEFIGSIRNLRYLNLSQAGLGGLVPRQIGNLSILQYLDLHNDRFYIYSDSVPRLSIDDPLWISGLSSLRHLDMGGVKFRDTSSLVEYLNMLPHIVEVRLSLCEIQSIPLSLPHVNFTRLSTLDLSGNRIDSPTIPSWLFNVSSLVHLDLSYNSFRGSIPAEIGKLSSLEFLRLSNNSLQGVIPKEVGNICKLHTLGLSYMNISRSLPELGDVFSGCIKTSLENLDLYRTGLTSYLPDWLGELTSLKILYLDDNSLVGSLPESLGRLTSLQKLLLSYNKLNGTVPAEILGGLVELVYLDLSNNLLEGIISEAHLANLTKLSDLDLSSNRLALEFSPNWVPPLRLQWLNVSSCRLGKKFPSWIRNQANISWLFMANAGIVDQMPNWFWVSFVQVEMLDISKNAIYGRLPTNFFSFVRLESLILRSNYFYGSLPTNFSPNVRLLDLADNFFSGTIDPAIGESMPNLRILLLSGNKLYGDVPSSLCQLQNVAVIDLARNHFSGELPNCWKHDLTFLDLSSNNLSGGIPDTIGSLSSLKALHLSNNILSGEIPSSLQGCTGLAILDLSQNKFTGKVPTWIGESCPSLRILRLQSNMFAGRIPQNLSRLFGLHIVDLSHNNLSSTIPKSFGRFAAMKVKRANPEQVLQGSTSWYVESMEVVMKGKVLEYGDYNGILSLVTSLDLSGNNLYGTIPRELGSLRGLMSLNLSGNHLNGEIPKEVGSMQSLVSLDLSRNELSGAIPSTMAYLTFLSYLDLSSNNLSGRIPPGSQLQTFNESTYTGNPGLCGFPVKQICENDDNGAGTRNNNTSEEDGAGSQVWLSYLGTALGGFVVGFWVFWGTLILKSNWKDAYLRYIDRQYDRFYVIVAVTFNRYKNSYV</sequence>
<evidence type="ECO:0000256" key="10">
    <source>
        <dbReference type="ARBA" id="ARBA00023180"/>
    </source>
</evidence>
<comment type="subcellular location">
    <subcellularLocation>
        <location evidence="1">Cell membrane</location>
        <topology evidence="1">Single-pass type I membrane protein</topology>
    </subcellularLocation>
</comment>
<dbReference type="FunFam" id="3.80.10.10:FF:000111">
    <property type="entry name" value="LRR receptor-like serine/threonine-protein kinase ERECTA"/>
    <property type="match status" value="1"/>
</dbReference>
<keyword evidence="15" id="KW-0418">Kinase</keyword>
<dbReference type="Pfam" id="PF13855">
    <property type="entry name" value="LRR_8"/>
    <property type="match status" value="2"/>
</dbReference>
<dbReference type="Pfam" id="PF08263">
    <property type="entry name" value="LRRNT_2"/>
    <property type="match status" value="1"/>
</dbReference>
<evidence type="ECO:0000259" key="13">
    <source>
        <dbReference type="Pfam" id="PF08263"/>
    </source>
</evidence>
<keyword evidence="15" id="KW-0808">Transferase</keyword>
<dbReference type="SMART" id="SM00369">
    <property type="entry name" value="LRR_TYP"/>
    <property type="match status" value="13"/>
</dbReference>
<feature type="domain" description="Leucine-rich repeat-containing N-terminal plant-type" evidence="13">
    <location>
        <begin position="35"/>
        <end position="71"/>
    </location>
</feature>
<dbReference type="EMBL" id="JANAVB010011800">
    <property type="protein sequence ID" value="KAJ6836781.1"/>
    <property type="molecule type" value="Genomic_DNA"/>
</dbReference>
<evidence type="ECO:0000256" key="11">
    <source>
        <dbReference type="SAM" id="Phobius"/>
    </source>
</evidence>
<feature type="signal peptide" evidence="12">
    <location>
        <begin position="1"/>
        <end position="25"/>
    </location>
</feature>
<evidence type="ECO:0000256" key="5">
    <source>
        <dbReference type="ARBA" id="ARBA00022692"/>
    </source>
</evidence>
<dbReference type="FunFam" id="3.80.10.10:FF:000649">
    <property type="entry name" value="Leucine Rich Repeat family protein"/>
    <property type="match status" value="1"/>
</dbReference>
<accession>A0AAX6H881</accession>
<evidence type="ECO:0000259" key="14">
    <source>
        <dbReference type="Pfam" id="PF23598"/>
    </source>
</evidence>
<evidence type="ECO:0000256" key="4">
    <source>
        <dbReference type="ARBA" id="ARBA00022614"/>
    </source>
</evidence>
<dbReference type="Pfam" id="PF23598">
    <property type="entry name" value="LRR_14"/>
    <property type="match status" value="1"/>
</dbReference>
<evidence type="ECO:0000256" key="1">
    <source>
        <dbReference type="ARBA" id="ARBA00004251"/>
    </source>
</evidence>
<dbReference type="PANTHER" id="PTHR48063">
    <property type="entry name" value="LRR RECEPTOR-LIKE KINASE"/>
    <property type="match status" value="1"/>
</dbReference>
<organism evidence="15 16">
    <name type="scientific">Iris pallida</name>
    <name type="common">Sweet iris</name>
    <dbReference type="NCBI Taxonomy" id="29817"/>
    <lineage>
        <taxon>Eukaryota</taxon>
        <taxon>Viridiplantae</taxon>
        <taxon>Streptophyta</taxon>
        <taxon>Embryophyta</taxon>
        <taxon>Tracheophyta</taxon>
        <taxon>Spermatophyta</taxon>
        <taxon>Magnoliopsida</taxon>
        <taxon>Liliopsida</taxon>
        <taxon>Asparagales</taxon>
        <taxon>Iridaceae</taxon>
        <taxon>Iridoideae</taxon>
        <taxon>Irideae</taxon>
        <taxon>Iris</taxon>
    </lineage>
</organism>
<dbReference type="GO" id="GO:0016301">
    <property type="term" value="F:kinase activity"/>
    <property type="evidence" value="ECO:0007669"/>
    <property type="project" value="UniProtKB-KW"/>
</dbReference>
<keyword evidence="15" id="KW-0675">Receptor</keyword>
<dbReference type="PRINTS" id="PR00019">
    <property type="entry name" value="LEURICHRPT"/>
</dbReference>
<keyword evidence="9 11" id="KW-0472">Membrane</keyword>
<protein>
    <submittedName>
        <fullName evidence="15">Leucine-rich repeat receptor-like protein kinase</fullName>
    </submittedName>
</protein>
<dbReference type="InterPro" id="IPR001611">
    <property type="entry name" value="Leu-rich_rpt"/>
</dbReference>
<dbReference type="Proteomes" id="UP001140949">
    <property type="component" value="Unassembled WGS sequence"/>
</dbReference>
<feature type="transmembrane region" description="Helical" evidence="11">
    <location>
        <begin position="937"/>
        <end position="961"/>
    </location>
</feature>
<comment type="similarity">
    <text evidence="2">Belongs to the RLP family.</text>
</comment>
<evidence type="ECO:0000313" key="15">
    <source>
        <dbReference type="EMBL" id="KAJ6836781.1"/>
    </source>
</evidence>
<evidence type="ECO:0000256" key="6">
    <source>
        <dbReference type="ARBA" id="ARBA00022729"/>
    </source>
</evidence>
<proteinExistence type="inferred from homology"/>
<dbReference type="GO" id="GO:0005886">
    <property type="term" value="C:plasma membrane"/>
    <property type="evidence" value="ECO:0007669"/>
    <property type="project" value="UniProtKB-SubCell"/>
</dbReference>
<dbReference type="InterPro" id="IPR003591">
    <property type="entry name" value="Leu-rich_rpt_typical-subtyp"/>
</dbReference>
<dbReference type="FunFam" id="3.80.10.10:FF:000041">
    <property type="entry name" value="LRR receptor-like serine/threonine-protein kinase ERECTA"/>
    <property type="match status" value="1"/>
</dbReference>
<feature type="chain" id="PRO_5043713534" evidence="12">
    <location>
        <begin position="26"/>
        <end position="996"/>
    </location>
</feature>
<evidence type="ECO:0000256" key="12">
    <source>
        <dbReference type="SAM" id="SignalP"/>
    </source>
</evidence>
<evidence type="ECO:0000313" key="16">
    <source>
        <dbReference type="Proteomes" id="UP001140949"/>
    </source>
</evidence>
<keyword evidence="10" id="KW-0325">Glycoprotein</keyword>
<dbReference type="Gene3D" id="3.80.10.10">
    <property type="entry name" value="Ribonuclease Inhibitor"/>
    <property type="match status" value="5"/>
</dbReference>
<dbReference type="SUPFAM" id="SSF52047">
    <property type="entry name" value="RNI-like"/>
    <property type="match status" value="3"/>
</dbReference>
<keyword evidence="5 11" id="KW-0812">Transmembrane</keyword>
<evidence type="ECO:0000256" key="8">
    <source>
        <dbReference type="ARBA" id="ARBA00022989"/>
    </source>
</evidence>
<keyword evidence="4" id="KW-0433">Leucine-rich repeat</keyword>
<dbReference type="PROSITE" id="PS51450">
    <property type="entry name" value="LRR"/>
    <property type="match status" value="1"/>
</dbReference>
<evidence type="ECO:0000256" key="2">
    <source>
        <dbReference type="ARBA" id="ARBA00009592"/>
    </source>
</evidence>
<reference evidence="15" key="2">
    <citation type="submission" date="2023-04" db="EMBL/GenBank/DDBJ databases">
        <authorList>
            <person name="Bruccoleri R.E."/>
            <person name="Oakeley E.J."/>
            <person name="Faust A.-M."/>
            <person name="Dessus-Babus S."/>
            <person name="Altorfer M."/>
            <person name="Burckhardt D."/>
            <person name="Oertli M."/>
            <person name="Naumann U."/>
            <person name="Petersen F."/>
            <person name="Wong J."/>
        </authorList>
    </citation>
    <scope>NUCLEOTIDE SEQUENCE</scope>
    <source>
        <strain evidence="15">GSM-AAB239-AS_SAM_17_03QT</strain>
        <tissue evidence="15">Leaf</tissue>
    </source>
</reference>
<keyword evidence="6 12" id="KW-0732">Signal</keyword>
<dbReference type="FunFam" id="3.80.10.10:FF:000095">
    <property type="entry name" value="LRR receptor-like serine/threonine-protein kinase GSO1"/>
    <property type="match status" value="1"/>
</dbReference>
<keyword evidence="16" id="KW-1185">Reference proteome</keyword>
<comment type="caution">
    <text evidence="15">The sequence shown here is derived from an EMBL/GenBank/DDBJ whole genome shotgun (WGS) entry which is preliminary data.</text>
</comment>
<dbReference type="InterPro" id="IPR046956">
    <property type="entry name" value="RLP23-like"/>
</dbReference>
<keyword evidence="7" id="KW-0677">Repeat</keyword>
<keyword evidence="8 11" id="KW-1133">Transmembrane helix</keyword>
<evidence type="ECO:0000256" key="3">
    <source>
        <dbReference type="ARBA" id="ARBA00022475"/>
    </source>
</evidence>
<keyword evidence="3" id="KW-1003">Cell membrane</keyword>
<name>A0AAX6H881_IRIPA</name>
<evidence type="ECO:0000256" key="7">
    <source>
        <dbReference type="ARBA" id="ARBA00022737"/>
    </source>
</evidence>